<feature type="chain" id="PRO_5031047834" evidence="1">
    <location>
        <begin position="22"/>
        <end position="596"/>
    </location>
</feature>
<dbReference type="EMBL" id="JABAIK010000005">
    <property type="protein sequence ID" value="NLS12559.1"/>
    <property type="molecule type" value="Genomic_DNA"/>
</dbReference>
<sequence>MNRSIKLTTLALAIASATANAALYRVVEVEVASDVAATISGQYGENTPFEARGVAIQPSALGENCFQTSCADDSYAAAVETRIAIPGFNYREEVAFNNDVTFYDFLDEDHVEQYCLNELGYATCDVWADIRWNTWVSELRGSSYLNPSEDVGSFHSNSLAFVEGFPSAYVNEYNNVINSLTIDGKAVGNQSVADLNTRELTTRNTVVAPVLPTPGADAEAFFQTRAWKADGTYTVGSISREQKNDNTDETTTYISRGAIWGEDGVVAELPWGASVGAEDDDRLSQGSLRDFIVSEDGSTIYSVGYNTFRLDGNNYLNAAVMKGSLPAANSLTDVAWVFEIINNTKSLDNDDDFVYSNSRLDSVNQNLVAVGSAKRAGRVTQDGASPNRLFVVDNIAFDAPEDVTLNARFFSEFGGIFFPSSGGEIGGINNYNEIVGTADTDDVREVDGKPRPQGGFIFPYQSNACSEDPTNEACDRNEIFDGKAWLLDDLTNGGEFSADNNQFRIIEASDINDAGVISATAVMCEGGYDSTASNALCQEGRSNAEKVVAVKLIPIQGATSENIVVRSVDNTRSERKGAGLGWLAFGLLALLGLRRR</sequence>
<protein>
    <submittedName>
        <fullName evidence="2">DUF3466 family protein</fullName>
    </submittedName>
</protein>
<dbReference type="InterPro" id="IPR022562">
    <property type="entry name" value="DUF3466"/>
</dbReference>
<keyword evidence="3" id="KW-1185">Reference proteome</keyword>
<dbReference type="Pfam" id="PF11949">
    <property type="entry name" value="DUF3466"/>
    <property type="match status" value="1"/>
</dbReference>
<evidence type="ECO:0000256" key="1">
    <source>
        <dbReference type="SAM" id="SignalP"/>
    </source>
</evidence>
<organism evidence="2 3">
    <name type="scientific">Vibrio agarilyticus</name>
    <dbReference type="NCBI Taxonomy" id="2726741"/>
    <lineage>
        <taxon>Bacteria</taxon>
        <taxon>Pseudomonadati</taxon>
        <taxon>Pseudomonadota</taxon>
        <taxon>Gammaproteobacteria</taxon>
        <taxon>Vibrionales</taxon>
        <taxon>Vibrionaceae</taxon>
        <taxon>Vibrio</taxon>
    </lineage>
</organism>
<comment type="caution">
    <text evidence="2">The sequence shown here is derived from an EMBL/GenBank/DDBJ whole genome shotgun (WGS) entry which is preliminary data.</text>
</comment>
<accession>A0A7X8TPT8</accession>
<feature type="signal peptide" evidence="1">
    <location>
        <begin position="1"/>
        <end position="21"/>
    </location>
</feature>
<gene>
    <name evidence="2" type="ORF">HGP28_06540</name>
</gene>
<keyword evidence="1" id="KW-0732">Signal</keyword>
<dbReference type="Proteomes" id="UP000535589">
    <property type="component" value="Unassembled WGS sequence"/>
</dbReference>
<dbReference type="AlphaFoldDB" id="A0A7X8TPT8"/>
<reference evidence="2 3" key="1">
    <citation type="submission" date="2020-04" db="EMBL/GenBank/DDBJ databases">
        <title>Vibrio sp. SM6, a novel species isolated from seawater.</title>
        <authorList>
            <person name="Wang X."/>
        </authorList>
    </citation>
    <scope>NUCLEOTIDE SEQUENCE [LARGE SCALE GENOMIC DNA]</scope>
    <source>
        <strain evidence="2 3">SM6</strain>
    </source>
</reference>
<name>A0A7X8TPT8_9VIBR</name>
<dbReference type="RefSeq" id="WP_168835654.1">
    <property type="nucleotide sequence ID" value="NZ_JABAIK010000005.1"/>
</dbReference>
<proteinExistence type="predicted"/>
<evidence type="ECO:0000313" key="3">
    <source>
        <dbReference type="Proteomes" id="UP000535589"/>
    </source>
</evidence>
<evidence type="ECO:0000313" key="2">
    <source>
        <dbReference type="EMBL" id="NLS12559.1"/>
    </source>
</evidence>